<dbReference type="AlphaFoldDB" id="A0AAD2D5E3"/>
<dbReference type="EMBL" id="CAMPGE010022411">
    <property type="protein sequence ID" value="CAI2380451.1"/>
    <property type="molecule type" value="Genomic_DNA"/>
</dbReference>
<accession>A0AAD2D5E3</accession>
<feature type="compositionally biased region" description="Polar residues" evidence="1">
    <location>
        <begin position="1"/>
        <end position="10"/>
    </location>
</feature>
<feature type="compositionally biased region" description="Basic and acidic residues" evidence="1">
    <location>
        <begin position="92"/>
        <end position="102"/>
    </location>
</feature>
<feature type="region of interest" description="Disordered" evidence="1">
    <location>
        <begin position="1"/>
        <end position="102"/>
    </location>
</feature>
<sequence>MEPDQNQYSQPMVDASQDPPSTSPITTAPPPPSQAPASQVPVPQPQPVPGQGPDQPQVMTPSINNQPQTTAQPAHPPTSEPADSTNTTDPYRINKDIDTLKD</sequence>
<reference evidence="2" key="1">
    <citation type="submission" date="2023-07" db="EMBL/GenBank/DDBJ databases">
        <authorList>
            <consortium name="AG Swart"/>
            <person name="Singh M."/>
            <person name="Singh A."/>
            <person name="Seah K."/>
            <person name="Emmerich C."/>
        </authorList>
    </citation>
    <scope>NUCLEOTIDE SEQUENCE</scope>
    <source>
        <strain evidence="2">DP1</strain>
    </source>
</reference>
<keyword evidence="3" id="KW-1185">Reference proteome</keyword>
<dbReference type="Proteomes" id="UP001295684">
    <property type="component" value="Unassembled WGS sequence"/>
</dbReference>
<organism evidence="2 3">
    <name type="scientific">Euplotes crassus</name>
    <dbReference type="NCBI Taxonomy" id="5936"/>
    <lineage>
        <taxon>Eukaryota</taxon>
        <taxon>Sar</taxon>
        <taxon>Alveolata</taxon>
        <taxon>Ciliophora</taxon>
        <taxon>Intramacronucleata</taxon>
        <taxon>Spirotrichea</taxon>
        <taxon>Hypotrichia</taxon>
        <taxon>Euplotida</taxon>
        <taxon>Euplotidae</taxon>
        <taxon>Moneuplotes</taxon>
    </lineage>
</organism>
<evidence type="ECO:0000256" key="1">
    <source>
        <dbReference type="SAM" id="MobiDB-lite"/>
    </source>
</evidence>
<name>A0AAD2D5E3_EUPCR</name>
<comment type="caution">
    <text evidence="2">The sequence shown here is derived from an EMBL/GenBank/DDBJ whole genome shotgun (WGS) entry which is preliminary data.</text>
</comment>
<evidence type="ECO:0000313" key="2">
    <source>
        <dbReference type="EMBL" id="CAI2380451.1"/>
    </source>
</evidence>
<protein>
    <submittedName>
        <fullName evidence="2">Uncharacterized protein</fullName>
    </submittedName>
</protein>
<gene>
    <name evidence="2" type="ORF">ECRASSUSDP1_LOCUS21885</name>
</gene>
<proteinExistence type="predicted"/>
<evidence type="ECO:0000313" key="3">
    <source>
        <dbReference type="Proteomes" id="UP001295684"/>
    </source>
</evidence>